<gene>
    <name evidence="1" type="ORF">DWY11_00575</name>
</gene>
<dbReference type="EMBL" id="QRVA01000001">
    <property type="protein sequence ID" value="RGS19754.1"/>
    <property type="molecule type" value="Genomic_DNA"/>
</dbReference>
<proteinExistence type="predicted"/>
<organism evidence="1 2">
    <name type="scientific">Segatella copri</name>
    <dbReference type="NCBI Taxonomy" id="165179"/>
    <lineage>
        <taxon>Bacteria</taxon>
        <taxon>Pseudomonadati</taxon>
        <taxon>Bacteroidota</taxon>
        <taxon>Bacteroidia</taxon>
        <taxon>Bacteroidales</taxon>
        <taxon>Prevotellaceae</taxon>
        <taxon>Segatella</taxon>
    </lineage>
</organism>
<name>A0A3E5ECK3_9BACT</name>
<evidence type="ECO:0000313" key="2">
    <source>
        <dbReference type="Proteomes" id="UP000283872"/>
    </source>
</evidence>
<dbReference type="Proteomes" id="UP000283872">
    <property type="component" value="Unassembled WGS sequence"/>
</dbReference>
<evidence type="ECO:0000313" key="1">
    <source>
        <dbReference type="EMBL" id="RGS19754.1"/>
    </source>
</evidence>
<comment type="caution">
    <text evidence="1">The sequence shown here is derived from an EMBL/GenBank/DDBJ whole genome shotgun (WGS) entry which is preliminary data.</text>
</comment>
<protein>
    <submittedName>
        <fullName evidence="1">Uncharacterized protein</fullName>
    </submittedName>
</protein>
<accession>A0A3E5ECK3</accession>
<sequence length="69" mass="8163">MIIEYRIFIFIVDKSLKLTAFMIAAYSPHGKRGLLRMQTDSLGRTFYRKRVAILEKMDCNPLYLIIYKS</sequence>
<reference evidence="1 2" key="1">
    <citation type="submission" date="2018-08" db="EMBL/GenBank/DDBJ databases">
        <title>A genome reference for cultivated species of the human gut microbiota.</title>
        <authorList>
            <person name="Zou Y."/>
            <person name="Xue W."/>
            <person name="Luo G."/>
        </authorList>
    </citation>
    <scope>NUCLEOTIDE SEQUENCE [LARGE SCALE GENOMIC DNA]</scope>
    <source>
        <strain evidence="1 2">AF24-12</strain>
    </source>
</reference>
<dbReference type="AlphaFoldDB" id="A0A3E5ECK3"/>